<keyword evidence="1" id="KW-0560">Oxidoreductase</keyword>
<gene>
    <name evidence="2" type="ORF">VP02_10780</name>
</gene>
<comment type="caution">
    <text evidence="2">The sequence shown here is derived from an EMBL/GenBank/DDBJ whole genome shotgun (WGS) entry which is preliminary data.</text>
</comment>
<dbReference type="Proteomes" id="UP000033662">
    <property type="component" value="Unassembled WGS sequence"/>
</dbReference>
<name>A0A0F4XPV1_9PSED</name>
<dbReference type="SUPFAM" id="SSF48613">
    <property type="entry name" value="Heme oxygenase-like"/>
    <property type="match status" value="1"/>
</dbReference>
<evidence type="ECO:0008006" key="4">
    <source>
        <dbReference type="Google" id="ProtNLM"/>
    </source>
</evidence>
<evidence type="ECO:0000256" key="1">
    <source>
        <dbReference type="ARBA" id="ARBA00023002"/>
    </source>
</evidence>
<organism evidence="2 3">
    <name type="scientific">Pseudomonas kilonensis</name>
    <dbReference type="NCBI Taxonomy" id="132476"/>
    <lineage>
        <taxon>Bacteria</taxon>
        <taxon>Pseudomonadati</taxon>
        <taxon>Pseudomonadota</taxon>
        <taxon>Gammaproteobacteria</taxon>
        <taxon>Pseudomonadales</taxon>
        <taxon>Pseudomonadaceae</taxon>
        <taxon>Pseudomonas</taxon>
    </lineage>
</organism>
<evidence type="ECO:0000313" key="2">
    <source>
        <dbReference type="EMBL" id="KKA07947.1"/>
    </source>
</evidence>
<proteinExistence type="predicted"/>
<accession>A0A0F4XPV1</accession>
<sequence length="248" mass="28562">MSITQETFQSETAYVVRNEGVDLELKLFMDEQIEYILKHRATEHPFLNAYAEHGLPPEQSKVLYLETLHYFKYLPFYVCGISTITRDEAVLRTIAFNARDELGETHSHSDLYRNFLHDKGISEEQIEAYKCLPSTQALNDGICALYSKPPLQKALGGLFADEAMSASMVSKYNDGLIKEGVSERGRFFWTLHMEVEVGHSNAVFNVMEKHLQTPQERRLFAEGIEQYLHLMEVYWDGIERKLNTGGRQ</sequence>
<dbReference type="PANTHER" id="PTHR40279">
    <property type="entry name" value="PQQC-LIKE PROTEIN"/>
    <property type="match status" value="1"/>
</dbReference>
<dbReference type="Gene3D" id="1.20.910.10">
    <property type="entry name" value="Heme oxygenase-like"/>
    <property type="match status" value="1"/>
</dbReference>
<dbReference type="InterPro" id="IPR016084">
    <property type="entry name" value="Haem_Oase-like_multi-hlx"/>
</dbReference>
<dbReference type="InterPro" id="IPR039068">
    <property type="entry name" value="PqqC-like"/>
</dbReference>
<dbReference type="SMART" id="SM01236">
    <property type="entry name" value="Haem_oxygenase_2"/>
    <property type="match status" value="1"/>
</dbReference>
<dbReference type="PATRIC" id="fig|132476.4.peg.6225"/>
<dbReference type="PANTHER" id="PTHR40279:SF3">
    <property type="entry name" value="4-AMINOBENZOATE SYNTHASE"/>
    <property type="match status" value="1"/>
</dbReference>
<dbReference type="Pfam" id="PF14518">
    <property type="entry name" value="Haem_oxygenas_2"/>
    <property type="match status" value="1"/>
</dbReference>
<reference evidence="2 3" key="1">
    <citation type="submission" date="2015-03" db="EMBL/GenBank/DDBJ databases">
        <title>Pseudomonas fluorescens 1855-344 Genome sequencing and assembly.</title>
        <authorList>
            <person name="Eng W.W.H."/>
            <person name="Gan H.M."/>
            <person name="Savka M.A."/>
        </authorList>
    </citation>
    <scope>NUCLEOTIDE SEQUENCE [LARGE SCALE GENOMIC DNA]</scope>
    <source>
        <strain evidence="2 3">1855-344</strain>
    </source>
</reference>
<dbReference type="AlphaFoldDB" id="A0A0F4XPV1"/>
<evidence type="ECO:0000313" key="3">
    <source>
        <dbReference type="Proteomes" id="UP000033662"/>
    </source>
</evidence>
<dbReference type="EMBL" id="JZXC01000008">
    <property type="protein sequence ID" value="KKA07947.1"/>
    <property type="molecule type" value="Genomic_DNA"/>
</dbReference>
<protein>
    <recommendedName>
        <fullName evidence="4">Pyrroloquinoline-quinone synthase</fullName>
    </recommendedName>
</protein>
<dbReference type="OrthoDB" id="4077055at2"/>
<dbReference type="GO" id="GO:0016491">
    <property type="term" value="F:oxidoreductase activity"/>
    <property type="evidence" value="ECO:0007669"/>
    <property type="project" value="UniProtKB-KW"/>
</dbReference>